<sequence length="111" mass="12622">MKLIGSRTEAIRRVQLLNSESLINENPIIVNFLNKQYGNIRSVYALAHTPEQGVDIYRLIINGNLIIGFELSHIDNQISEIFDMSVEYYSKQLNSKSDKLDLAIVLDLANN</sequence>
<evidence type="ECO:0000313" key="1">
    <source>
        <dbReference type="EMBL" id="AWH88639.1"/>
    </source>
</evidence>
<dbReference type="EMBL" id="CP029185">
    <property type="protein sequence ID" value="AWH88639.1"/>
    <property type="molecule type" value="Genomic_DNA"/>
</dbReference>
<organism evidence="1 2">
    <name type="scientific">Limnobaculum parvum</name>
    <dbReference type="NCBI Taxonomy" id="2172103"/>
    <lineage>
        <taxon>Bacteria</taxon>
        <taxon>Pseudomonadati</taxon>
        <taxon>Pseudomonadota</taxon>
        <taxon>Gammaproteobacteria</taxon>
        <taxon>Enterobacterales</taxon>
        <taxon>Budviciaceae</taxon>
        <taxon>Limnobaculum</taxon>
    </lineage>
</organism>
<evidence type="ECO:0000313" key="2">
    <source>
        <dbReference type="Proteomes" id="UP000244908"/>
    </source>
</evidence>
<dbReference type="RefSeq" id="WP_108900697.1">
    <property type="nucleotide sequence ID" value="NZ_CP029185.2"/>
</dbReference>
<name>A0A2Y9TYV5_9GAMM</name>
<dbReference type="OrthoDB" id="6624280at2"/>
<accession>A0A2Y9TYV5</accession>
<dbReference type="Proteomes" id="UP000244908">
    <property type="component" value="Chromosome"/>
</dbReference>
<dbReference type="KEGG" id="lpv:HYN51_08735"/>
<reference evidence="1 2" key="1">
    <citation type="journal article" date="2019" name="Int. J. Syst. Evol. Microbiol.">
        <title>Limnobaculum parvum gen. nov., sp. nov., isolated from a freshwater lake.</title>
        <authorList>
            <person name="Baek C."/>
            <person name="Shin S.K."/>
            <person name="Yi H."/>
        </authorList>
    </citation>
    <scope>NUCLEOTIDE SEQUENCE [LARGE SCALE GENOMIC DNA]</scope>
    <source>
        <strain evidence="1 2">HYN0051</strain>
    </source>
</reference>
<gene>
    <name evidence="1" type="ORF">HYN51_08735</name>
</gene>
<keyword evidence="2" id="KW-1185">Reference proteome</keyword>
<protein>
    <submittedName>
        <fullName evidence="1">Uncharacterized protein</fullName>
    </submittedName>
</protein>
<proteinExistence type="predicted"/>
<dbReference type="AlphaFoldDB" id="A0A2Y9TYV5"/>